<evidence type="ECO:0000256" key="1">
    <source>
        <dbReference type="ARBA" id="ARBA00023015"/>
    </source>
</evidence>
<dbReference type="Gene3D" id="3.40.50.2300">
    <property type="match status" value="1"/>
</dbReference>
<dbReference type="OrthoDB" id="185403at2"/>
<evidence type="ECO:0000313" key="5">
    <source>
        <dbReference type="EMBL" id="TWI11981.1"/>
    </source>
</evidence>
<dbReference type="InterPro" id="IPR039420">
    <property type="entry name" value="WalR-like"/>
</dbReference>
<protein>
    <submittedName>
        <fullName evidence="5">DNA-binding NarL/FixJ family response regulator</fullName>
    </submittedName>
</protein>
<evidence type="ECO:0000256" key="3">
    <source>
        <dbReference type="ARBA" id="ARBA00023163"/>
    </source>
</evidence>
<organism evidence="5 6">
    <name type="scientific">Aerolutibacter ruishenii</name>
    <dbReference type="NCBI Taxonomy" id="686800"/>
    <lineage>
        <taxon>Bacteria</taxon>
        <taxon>Pseudomonadati</taxon>
        <taxon>Pseudomonadota</taxon>
        <taxon>Gammaproteobacteria</taxon>
        <taxon>Lysobacterales</taxon>
        <taxon>Lysobacteraceae</taxon>
        <taxon>Aerolutibacter</taxon>
    </lineage>
</organism>
<dbReference type="InterPro" id="IPR016032">
    <property type="entry name" value="Sig_transdc_resp-reg_C-effctor"/>
</dbReference>
<dbReference type="SMART" id="SM00421">
    <property type="entry name" value="HTH_LUXR"/>
    <property type="match status" value="1"/>
</dbReference>
<keyword evidence="1" id="KW-0805">Transcription regulation</keyword>
<dbReference type="Pfam" id="PF00196">
    <property type="entry name" value="GerE"/>
    <property type="match status" value="1"/>
</dbReference>
<evidence type="ECO:0000259" key="4">
    <source>
        <dbReference type="SMART" id="SM00421"/>
    </source>
</evidence>
<dbReference type="GO" id="GO:0003677">
    <property type="term" value="F:DNA binding"/>
    <property type="evidence" value="ECO:0007669"/>
    <property type="project" value="UniProtKB-KW"/>
</dbReference>
<evidence type="ECO:0000313" key="6">
    <source>
        <dbReference type="Proteomes" id="UP000316471"/>
    </source>
</evidence>
<keyword evidence="3" id="KW-0804">Transcription</keyword>
<accession>A0A562LWE4</accession>
<dbReference type="GO" id="GO:0006355">
    <property type="term" value="P:regulation of DNA-templated transcription"/>
    <property type="evidence" value="ECO:0007669"/>
    <property type="project" value="InterPro"/>
</dbReference>
<dbReference type="InterPro" id="IPR000792">
    <property type="entry name" value="Tscrpt_reg_LuxR_C"/>
</dbReference>
<keyword evidence="2 5" id="KW-0238">DNA-binding</keyword>
<comment type="caution">
    <text evidence="5">The sequence shown here is derived from an EMBL/GenBank/DDBJ whole genome shotgun (WGS) entry which is preliminary data.</text>
</comment>
<feature type="domain" description="HTH luxR-type" evidence="4">
    <location>
        <begin position="168"/>
        <end position="225"/>
    </location>
</feature>
<proteinExistence type="predicted"/>
<evidence type="ECO:0000256" key="2">
    <source>
        <dbReference type="ARBA" id="ARBA00023125"/>
    </source>
</evidence>
<gene>
    <name evidence="5" type="ORF">IP93_01262</name>
</gene>
<dbReference type="SUPFAM" id="SSF46894">
    <property type="entry name" value="C-terminal effector domain of the bipartite response regulators"/>
    <property type="match status" value="1"/>
</dbReference>
<sequence>MSRSNHHLPAIVGPTGMDENTWSPATMVISSRSSLLEAGLLTLLPEVPQLRHIASTSDAPGTVHLLLQHKPDVLLLDHDLAADVHGHAAVNGADFSGHSPRVLLLSTRHHVGMQSGCGERCACGFVRDRSPLRHIRSAMRIIGGCGASRLGDGYCSSCPLRQSVMLPKLPLSEREYQVFDHIGREHGNLQMSRELRLSVKTIESHRESIKQKLGLGSAGALREAAMAWHRGDYVLKPDSIARSAQGNATPASAKPRR</sequence>
<keyword evidence="6" id="KW-1185">Reference proteome</keyword>
<dbReference type="RefSeq" id="WP_144813383.1">
    <property type="nucleotide sequence ID" value="NZ_VLKP01000004.1"/>
</dbReference>
<name>A0A562LWE4_9GAMM</name>
<dbReference type="Proteomes" id="UP000316471">
    <property type="component" value="Unassembled WGS sequence"/>
</dbReference>
<dbReference type="AlphaFoldDB" id="A0A562LWE4"/>
<dbReference type="PANTHER" id="PTHR43214">
    <property type="entry name" value="TWO-COMPONENT RESPONSE REGULATOR"/>
    <property type="match status" value="1"/>
</dbReference>
<dbReference type="PANTHER" id="PTHR43214:SF41">
    <property type="entry name" value="NITRATE_NITRITE RESPONSE REGULATOR PROTEIN NARP"/>
    <property type="match status" value="1"/>
</dbReference>
<dbReference type="EMBL" id="VLKP01000004">
    <property type="protein sequence ID" value="TWI11981.1"/>
    <property type="molecule type" value="Genomic_DNA"/>
</dbReference>
<reference evidence="5 6" key="1">
    <citation type="journal article" date="2015" name="Stand. Genomic Sci.">
        <title>Genomic Encyclopedia of Bacterial and Archaeal Type Strains, Phase III: the genomes of soil and plant-associated and newly described type strains.</title>
        <authorList>
            <person name="Whitman W.B."/>
            <person name="Woyke T."/>
            <person name="Klenk H.P."/>
            <person name="Zhou Y."/>
            <person name="Lilburn T.G."/>
            <person name="Beck B.J."/>
            <person name="De Vos P."/>
            <person name="Vandamme P."/>
            <person name="Eisen J.A."/>
            <person name="Garrity G."/>
            <person name="Hugenholtz P."/>
            <person name="Kyrpides N.C."/>
        </authorList>
    </citation>
    <scope>NUCLEOTIDE SEQUENCE [LARGE SCALE GENOMIC DNA]</scope>
    <source>
        <strain evidence="5 6">CGMCC 1.10136</strain>
    </source>
</reference>